<dbReference type="GO" id="GO:0046491">
    <property type="term" value="P:L-methylmalonyl-CoA metabolic process"/>
    <property type="evidence" value="ECO:0007669"/>
    <property type="project" value="TreeGrafter"/>
</dbReference>
<dbReference type="AlphaFoldDB" id="A0AAE4B4Y6"/>
<evidence type="ECO:0000313" key="4">
    <source>
        <dbReference type="Proteomes" id="UP001226762"/>
    </source>
</evidence>
<dbReference type="GO" id="GO:0004493">
    <property type="term" value="F:methylmalonyl-CoA epimerase activity"/>
    <property type="evidence" value="ECO:0007669"/>
    <property type="project" value="TreeGrafter"/>
</dbReference>
<comment type="caution">
    <text evidence="3">The sequence shown here is derived from an EMBL/GenBank/DDBJ whole genome shotgun (WGS) entry which is preliminary data.</text>
</comment>
<sequence>MAVVRIVADLEAARPAEVAAFYQQVFGLETAMDQGFFVTLAGRGAGQRVQLSLASAGGSGTPVPALSIEVDDLADTMARAAALGVEPEYGPVDEPWGVRRFFLRDPAGHLINVLTHAPEGAD</sequence>
<dbReference type="RefSeq" id="WP_306736822.1">
    <property type="nucleotide sequence ID" value="NZ_JANHAX010000005.1"/>
</dbReference>
<reference evidence="3" key="2">
    <citation type="submission" date="2023-02" db="EMBL/GenBank/DDBJ databases">
        <title>'Rhodoalgimonas zhirmunskyi' gen. nov., isolated from a red alga.</title>
        <authorList>
            <person name="Nedashkovskaya O.I."/>
            <person name="Otstavnykh N.Y."/>
            <person name="Bystritskaya E.P."/>
            <person name="Balabanova L.A."/>
            <person name="Isaeva M.P."/>
        </authorList>
    </citation>
    <scope>NUCLEOTIDE SEQUENCE</scope>
    <source>
        <strain evidence="3">KCTC 52189</strain>
    </source>
</reference>
<dbReference type="InterPro" id="IPR051785">
    <property type="entry name" value="MMCE/EMCE_epimerase"/>
</dbReference>
<feature type="domain" description="VOC" evidence="2">
    <location>
        <begin position="2"/>
        <end position="116"/>
    </location>
</feature>
<keyword evidence="4" id="KW-1185">Reference proteome</keyword>
<dbReference type="GO" id="GO:0046872">
    <property type="term" value="F:metal ion binding"/>
    <property type="evidence" value="ECO:0007669"/>
    <property type="project" value="UniProtKB-KW"/>
</dbReference>
<organism evidence="3 4">
    <name type="scientific">Marimonas arenosa</name>
    <dbReference type="NCBI Taxonomy" id="1795305"/>
    <lineage>
        <taxon>Bacteria</taxon>
        <taxon>Pseudomonadati</taxon>
        <taxon>Pseudomonadota</taxon>
        <taxon>Alphaproteobacteria</taxon>
        <taxon>Rhodobacterales</taxon>
        <taxon>Paracoccaceae</taxon>
        <taxon>Marimonas</taxon>
    </lineage>
</organism>
<name>A0AAE4B4Y6_9RHOB</name>
<evidence type="ECO:0000313" key="3">
    <source>
        <dbReference type="EMBL" id="MDQ2091533.1"/>
    </source>
</evidence>
<evidence type="ECO:0000259" key="2">
    <source>
        <dbReference type="PROSITE" id="PS51819"/>
    </source>
</evidence>
<dbReference type="SUPFAM" id="SSF54593">
    <property type="entry name" value="Glyoxalase/Bleomycin resistance protein/Dihydroxybiphenyl dioxygenase"/>
    <property type="match status" value="1"/>
</dbReference>
<dbReference type="InterPro" id="IPR029068">
    <property type="entry name" value="Glyas_Bleomycin-R_OHBP_Dase"/>
</dbReference>
<gene>
    <name evidence="3" type="ORF">NO357_16650</name>
</gene>
<accession>A0AAE4B4Y6</accession>
<reference evidence="3" key="1">
    <citation type="submission" date="2022-07" db="EMBL/GenBank/DDBJ databases">
        <authorList>
            <person name="Otstavnykh N."/>
            <person name="Isaeva M."/>
            <person name="Bystritskaya E."/>
        </authorList>
    </citation>
    <scope>NUCLEOTIDE SEQUENCE</scope>
    <source>
        <strain evidence="3">KCTC 52189</strain>
    </source>
</reference>
<dbReference type="Gene3D" id="3.10.180.10">
    <property type="entry name" value="2,3-Dihydroxybiphenyl 1,2-Dioxygenase, domain 1"/>
    <property type="match status" value="1"/>
</dbReference>
<dbReference type="PANTHER" id="PTHR43048:SF4">
    <property type="entry name" value="RING-CLEAVING DIOXYGENASE-RELATED"/>
    <property type="match status" value="1"/>
</dbReference>
<evidence type="ECO:0000256" key="1">
    <source>
        <dbReference type="ARBA" id="ARBA00022723"/>
    </source>
</evidence>
<dbReference type="Pfam" id="PF00903">
    <property type="entry name" value="Glyoxalase"/>
    <property type="match status" value="1"/>
</dbReference>
<proteinExistence type="predicted"/>
<keyword evidence="1" id="KW-0479">Metal-binding</keyword>
<dbReference type="EMBL" id="JANHAX010000005">
    <property type="protein sequence ID" value="MDQ2091533.1"/>
    <property type="molecule type" value="Genomic_DNA"/>
</dbReference>
<protein>
    <submittedName>
        <fullName evidence="3">VOC family protein</fullName>
    </submittedName>
</protein>
<dbReference type="InterPro" id="IPR037523">
    <property type="entry name" value="VOC_core"/>
</dbReference>
<dbReference type="PANTHER" id="PTHR43048">
    <property type="entry name" value="METHYLMALONYL-COA EPIMERASE"/>
    <property type="match status" value="1"/>
</dbReference>
<dbReference type="InterPro" id="IPR004360">
    <property type="entry name" value="Glyas_Fos-R_dOase_dom"/>
</dbReference>
<dbReference type="PROSITE" id="PS51819">
    <property type="entry name" value="VOC"/>
    <property type="match status" value="1"/>
</dbReference>
<dbReference type="Proteomes" id="UP001226762">
    <property type="component" value="Unassembled WGS sequence"/>
</dbReference>